<dbReference type="AlphaFoldDB" id="A0A9W5Z1N6"/>
<name>A0A9W5Z1N6_9EURO</name>
<keyword evidence="2" id="KW-0648">Protein biosynthesis</keyword>
<proteinExistence type="predicted"/>
<dbReference type="SUPFAM" id="SSF55486">
    <property type="entry name" value="Metalloproteases ('zincins'), catalytic domain"/>
    <property type="match status" value="1"/>
</dbReference>
<feature type="domain" description="Peptidase M4" evidence="1">
    <location>
        <begin position="25"/>
        <end position="97"/>
    </location>
</feature>
<sequence length="98" mass="11097">MRFTTNRLSSSPNISLIPHAQARDIYDCRNKRGLPGLLVRTESSFGPTTQEDTVNHVYNSFGIFLYFLSSVLGRRSIDNDNLCLISCLHYDKNTDNAI</sequence>
<keyword evidence="2" id="KW-0396">Initiation factor</keyword>
<evidence type="ECO:0000313" key="3">
    <source>
        <dbReference type="Proteomes" id="UP001143548"/>
    </source>
</evidence>
<dbReference type="GO" id="GO:0003743">
    <property type="term" value="F:translation initiation factor activity"/>
    <property type="evidence" value="ECO:0007669"/>
    <property type="project" value="UniProtKB-KW"/>
</dbReference>
<gene>
    <name evidence="2" type="ORF">AbraCBS73388_003271</name>
</gene>
<dbReference type="Gene3D" id="3.10.170.10">
    <property type="match status" value="1"/>
</dbReference>
<accession>A0A9W5Z1N6</accession>
<dbReference type="Proteomes" id="UP001143548">
    <property type="component" value="Unassembled WGS sequence"/>
</dbReference>
<evidence type="ECO:0000313" key="2">
    <source>
        <dbReference type="EMBL" id="GKZ26882.1"/>
    </source>
</evidence>
<dbReference type="GO" id="GO:0004222">
    <property type="term" value="F:metalloendopeptidase activity"/>
    <property type="evidence" value="ECO:0007669"/>
    <property type="project" value="InterPro"/>
</dbReference>
<comment type="caution">
    <text evidence="2">The sequence shown here is derived from an EMBL/GenBank/DDBJ whole genome shotgun (WGS) entry which is preliminary data.</text>
</comment>
<protein>
    <submittedName>
        <fullName evidence="2">Translation initiation factor 3 subunit b</fullName>
    </submittedName>
</protein>
<dbReference type="Pfam" id="PF01447">
    <property type="entry name" value="Peptidase_M4"/>
    <property type="match status" value="1"/>
</dbReference>
<organism evidence="2 3">
    <name type="scientific">Aspergillus brasiliensis</name>
    <dbReference type="NCBI Taxonomy" id="319629"/>
    <lineage>
        <taxon>Eukaryota</taxon>
        <taxon>Fungi</taxon>
        <taxon>Dikarya</taxon>
        <taxon>Ascomycota</taxon>
        <taxon>Pezizomycotina</taxon>
        <taxon>Eurotiomycetes</taxon>
        <taxon>Eurotiomycetidae</taxon>
        <taxon>Eurotiales</taxon>
        <taxon>Aspergillaceae</taxon>
        <taxon>Aspergillus</taxon>
        <taxon>Aspergillus subgen. Circumdati</taxon>
    </lineage>
</organism>
<dbReference type="InterPro" id="IPR013856">
    <property type="entry name" value="Peptidase_M4_domain"/>
</dbReference>
<evidence type="ECO:0000259" key="1">
    <source>
        <dbReference type="Pfam" id="PF01447"/>
    </source>
</evidence>
<dbReference type="EMBL" id="BROQ01000168">
    <property type="protein sequence ID" value="GKZ26882.1"/>
    <property type="molecule type" value="Genomic_DNA"/>
</dbReference>
<reference evidence="2" key="1">
    <citation type="submission" date="2022-07" db="EMBL/GenBank/DDBJ databases">
        <title>Taxonomy of Aspergillus series Nigri: significant species reduction supported by multi-species coalescent approaches.</title>
        <authorList>
            <person name="Bian C."/>
            <person name="Kusuya Y."/>
            <person name="Sklenar F."/>
            <person name="D'hooge E."/>
            <person name="Yaguchi T."/>
            <person name="Takahashi H."/>
            <person name="Hubka V."/>
        </authorList>
    </citation>
    <scope>NUCLEOTIDE SEQUENCE</scope>
    <source>
        <strain evidence="2">CBS 733.88</strain>
    </source>
</reference>